<organism evidence="1 2">
    <name type="scientific">Mycoplasmopsis agassizii</name>
    <dbReference type="NCBI Taxonomy" id="33922"/>
    <lineage>
        <taxon>Bacteria</taxon>
        <taxon>Bacillati</taxon>
        <taxon>Mycoplasmatota</taxon>
        <taxon>Mycoplasmoidales</taxon>
        <taxon>Metamycoplasmataceae</taxon>
        <taxon>Mycoplasmopsis</taxon>
    </lineage>
</organism>
<gene>
    <name evidence="1" type="ORF">CJJ23_04630</name>
</gene>
<evidence type="ECO:0000313" key="1">
    <source>
        <dbReference type="EMBL" id="PAK20947.1"/>
    </source>
</evidence>
<dbReference type="Proteomes" id="UP000216943">
    <property type="component" value="Unassembled WGS sequence"/>
</dbReference>
<name>A0A269THS8_9BACT</name>
<dbReference type="AlphaFoldDB" id="A0A269THS8"/>
<dbReference type="EMBL" id="NQNY01000018">
    <property type="protein sequence ID" value="PAK20947.1"/>
    <property type="molecule type" value="Genomic_DNA"/>
</dbReference>
<proteinExistence type="predicted"/>
<comment type="caution">
    <text evidence="1">The sequence shown here is derived from an EMBL/GenBank/DDBJ whole genome shotgun (WGS) entry which is preliminary data.</text>
</comment>
<sequence length="65" mass="7846">MKKNDDEMDKALESTEYLEKMMEKYDVNVVETTVRDYRRNTISYRINATWTSDKDEKIPKHLLSK</sequence>
<protein>
    <submittedName>
        <fullName evidence="1">Uncharacterized protein</fullName>
    </submittedName>
</protein>
<reference evidence="2" key="1">
    <citation type="submission" date="2017-08" db="EMBL/GenBank/DDBJ databases">
        <authorList>
            <person name="Alvarez-Ponce D."/>
            <person name="Weitzman C.L."/>
            <person name="Tillett R.L."/>
            <person name="Sandmeier F.C."/>
            <person name="Tracy C.R."/>
        </authorList>
    </citation>
    <scope>NUCLEOTIDE SEQUENCE [LARGE SCALE GENOMIC DNA]</scope>
    <source>
        <strain evidence="2">723</strain>
    </source>
</reference>
<accession>A0A269THS8</accession>
<evidence type="ECO:0000313" key="2">
    <source>
        <dbReference type="Proteomes" id="UP000216943"/>
    </source>
</evidence>